<dbReference type="EMBL" id="DWWU01000039">
    <property type="protein sequence ID" value="HJC16086.1"/>
    <property type="molecule type" value="Genomic_DNA"/>
</dbReference>
<gene>
    <name evidence="1" type="ORF">H9705_09790</name>
</gene>
<evidence type="ECO:0000313" key="2">
    <source>
        <dbReference type="Proteomes" id="UP000823849"/>
    </source>
</evidence>
<protein>
    <submittedName>
        <fullName evidence="1">Uncharacterized protein</fullName>
    </submittedName>
</protein>
<organism evidence="1 2">
    <name type="scientific">Candidatus Fusicatenibacter intestinigallinarum</name>
    <dbReference type="NCBI Taxonomy" id="2838598"/>
    <lineage>
        <taxon>Bacteria</taxon>
        <taxon>Bacillati</taxon>
        <taxon>Bacillota</taxon>
        <taxon>Clostridia</taxon>
        <taxon>Lachnospirales</taxon>
        <taxon>Lachnospiraceae</taxon>
        <taxon>Fusicatenibacter</taxon>
    </lineage>
</organism>
<accession>A0A9D2NC94</accession>
<reference evidence="1" key="1">
    <citation type="journal article" date="2021" name="PeerJ">
        <title>Extensive microbial diversity within the chicken gut microbiome revealed by metagenomics and culture.</title>
        <authorList>
            <person name="Gilroy R."/>
            <person name="Ravi A."/>
            <person name="Getino M."/>
            <person name="Pursley I."/>
            <person name="Horton D.L."/>
            <person name="Alikhan N.F."/>
            <person name="Baker D."/>
            <person name="Gharbi K."/>
            <person name="Hall N."/>
            <person name="Watson M."/>
            <person name="Adriaenssens E.M."/>
            <person name="Foster-Nyarko E."/>
            <person name="Jarju S."/>
            <person name="Secka A."/>
            <person name="Antonio M."/>
            <person name="Oren A."/>
            <person name="Chaudhuri R.R."/>
            <person name="La Ragione R."/>
            <person name="Hildebrand F."/>
            <person name="Pallen M.J."/>
        </authorList>
    </citation>
    <scope>NUCLEOTIDE SEQUENCE</scope>
    <source>
        <strain evidence="1">CHK185-5351</strain>
    </source>
</reference>
<dbReference type="AlphaFoldDB" id="A0A9D2NC94"/>
<name>A0A9D2NC94_9FIRM</name>
<dbReference type="Proteomes" id="UP000823849">
    <property type="component" value="Unassembled WGS sequence"/>
</dbReference>
<sequence>MRLMEFKMERKGLVEEGQEVHVTESALPTSYYYTITPAVAMSKNYPAYERLKSETGIVQEVKETSRGFYTVVAFDEEDPES</sequence>
<proteinExistence type="predicted"/>
<evidence type="ECO:0000313" key="1">
    <source>
        <dbReference type="EMBL" id="HJC16086.1"/>
    </source>
</evidence>
<comment type="caution">
    <text evidence="1">The sequence shown here is derived from an EMBL/GenBank/DDBJ whole genome shotgun (WGS) entry which is preliminary data.</text>
</comment>
<reference evidence="1" key="2">
    <citation type="submission" date="2021-04" db="EMBL/GenBank/DDBJ databases">
        <authorList>
            <person name="Gilroy R."/>
        </authorList>
    </citation>
    <scope>NUCLEOTIDE SEQUENCE</scope>
    <source>
        <strain evidence="1">CHK185-5351</strain>
    </source>
</reference>